<keyword evidence="3" id="KW-1185">Reference proteome</keyword>
<dbReference type="OrthoDB" id="194368at2"/>
<dbReference type="InterPro" id="IPR036286">
    <property type="entry name" value="LexA/Signal_pep-like_sf"/>
</dbReference>
<reference evidence="3" key="1">
    <citation type="submission" date="2018-01" db="EMBL/GenBank/DDBJ databases">
        <title>Rubneribacter badeniensis gen. nov., sp. nov., and Colonibacter rubneri, gen. nov., sp. nov., WGS of new members of the Eggerthellaceae.</title>
        <authorList>
            <person name="Danylec N."/>
            <person name="Stoll D.A."/>
            <person name="Doetsch A."/>
            <person name="Kulling S.E."/>
            <person name="Huch M."/>
        </authorList>
    </citation>
    <scope>NUCLEOTIDE SEQUENCE [LARGE SCALE GENOMIC DNA]</scope>
    <source>
        <strain evidence="3">ResAG-96</strain>
    </source>
</reference>
<evidence type="ECO:0000259" key="1">
    <source>
        <dbReference type="PROSITE" id="PS50943"/>
    </source>
</evidence>
<feature type="domain" description="HTH cro/C1-type" evidence="1">
    <location>
        <begin position="21"/>
        <end position="75"/>
    </location>
</feature>
<dbReference type="InterPro" id="IPR015927">
    <property type="entry name" value="Peptidase_S24_S26A/B/C"/>
</dbReference>
<comment type="caution">
    <text evidence="2">The sequence shown here is derived from an EMBL/GenBank/DDBJ whole genome shotgun (WGS) entry which is preliminary data.</text>
</comment>
<accession>A0A2K2UBS0</accession>
<dbReference type="EMBL" id="PPEK01000005">
    <property type="protein sequence ID" value="PNV67766.1"/>
    <property type="molecule type" value="Genomic_DNA"/>
</dbReference>
<dbReference type="PANTHER" id="PTHR33516">
    <property type="entry name" value="LEXA REPRESSOR"/>
    <property type="match status" value="1"/>
</dbReference>
<protein>
    <submittedName>
        <fullName evidence="2">XRE family transcriptional regulator</fullName>
    </submittedName>
</protein>
<dbReference type="CDD" id="cd06529">
    <property type="entry name" value="S24_LexA-like"/>
    <property type="match status" value="1"/>
</dbReference>
<dbReference type="PANTHER" id="PTHR33516:SF2">
    <property type="entry name" value="LEXA REPRESSOR-RELATED"/>
    <property type="match status" value="1"/>
</dbReference>
<dbReference type="Pfam" id="PF01381">
    <property type="entry name" value="HTH_3"/>
    <property type="match status" value="1"/>
</dbReference>
<dbReference type="PROSITE" id="PS50943">
    <property type="entry name" value="HTH_CROC1"/>
    <property type="match status" value="1"/>
</dbReference>
<dbReference type="SUPFAM" id="SSF47413">
    <property type="entry name" value="lambda repressor-like DNA-binding domains"/>
    <property type="match status" value="1"/>
</dbReference>
<dbReference type="InterPro" id="IPR050077">
    <property type="entry name" value="LexA_repressor"/>
</dbReference>
<organism evidence="2 3">
    <name type="scientific">Enteroscipio rubneri</name>
    <dbReference type="NCBI Taxonomy" id="2070686"/>
    <lineage>
        <taxon>Bacteria</taxon>
        <taxon>Bacillati</taxon>
        <taxon>Actinomycetota</taxon>
        <taxon>Coriobacteriia</taxon>
        <taxon>Eggerthellales</taxon>
        <taxon>Eggerthellaceae</taxon>
        <taxon>Enteroscipio</taxon>
    </lineage>
</organism>
<dbReference type="CDD" id="cd00093">
    <property type="entry name" value="HTH_XRE"/>
    <property type="match status" value="1"/>
</dbReference>
<dbReference type="AlphaFoldDB" id="A0A2K2UBS0"/>
<proteinExistence type="predicted"/>
<dbReference type="SMART" id="SM00530">
    <property type="entry name" value="HTH_XRE"/>
    <property type="match status" value="1"/>
</dbReference>
<dbReference type="Pfam" id="PF00717">
    <property type="entry name" value="Peptidase_S24"/>
    <property type="match status" value="1"/>
</dbReference>
<dbReference type="Gene3D" id="2.10.109.10">
    <property type="entry name" value="Umud Fragment, subunit A"/>
    <property type="match status" value="1"/>
</dbReference>
<dbReference type="Gene3D" id="1.10.260.40">
    <property type="entry name" value="lambda repressor-like DNA-binding domains"/>
    <property type="match status" value="1"/>
</dbReference>
<dbReference type="SUPFAM" id="SSF51306">
    <property type="entry name" value="LexA/Signal peptidase"/>
    <property type="match status" value="1"/>
</dbReference>
<dbReference type="GO" id="GO:0003677">
    <property type="term" value="F:DNA binding"/>
    <property type="evidence" value="ECO:0007669"/>
    <property type="project" value="InterPro"/>
</dbReference>
<sequence>MESVMKPLSEAEIQDVLIENLKALMSFENVSQAEIARRSSIEKQTVSSWMRGVSFPSARNIKSLTEAFGLTTDDLLSNECGLASRRGKERPIREYEYAVMSTMAPVYGRIAAGDPLEMMVDHDEVAYLHPDVAQRHPDGFFLTVSGDSMDKIMPDGSLAFVDPRAAVANGDVAAITVNGDDATIKRIFFAGDTVVLHPESSNPAHRDRAIDSNDPDAPAVRIIGKVVWHYLVDDDRL</sequence>
<dbReference type="Proteomes" id="UP000236197">
    <property type="component" value="Unassembled WGS sequence"/>
</dbReference>
<name>A0A2K2UBS0_9ACTN</name>
<dbReference type="InterPro" id="IPR001387">
    <property type="entry name" value="Cro/C1-type_HTH"/>
</dbReference>
<evidence type="ECO:0000313" key="3">
    <source>
        <dbReference type="Proteomes" id="UP000236197"/>
    </source>
</evidence>
<dbReference type="InterPro" id="IPR039418">
    <property type="entry name" value="LexA-like"/>
</dbReference>
<gene>
    <name evidence="2" type="ORF">C2L71_05660</name>
</gene>
<dbReference type="InterPro" id="IPR010982">
    <property type="entry name" value="Lambda_DNA-bd_dom_sf"/>
</dbReference>
<evidence type="ECO:0000313" key="2">
    <source>
        <dbReference type="EMBL" id="PNV67766.1"/>
    </source>
</evidence>